<comment type="caution">
    <text evidence="1">The sequence shown here is derived from an EMBL/GenBank/DDBJ whole genome shotgun (WGS) entry which is preliminary data.</text>
</comment>
<reference evidence="1" key="1">
    <citation type="journal article" date="2021" name="PeerJ">
        <title>Extensive microbial diversity within the chicken gut microbiome revealed by metagenomics and culture.</title>
        <authorList>
            <person name="Gilroy R."/>
            <person name="Ravi A."/>
            <person name="Getino M."/>
            <person name="Pursley I."/>
            <person name="Horton D.L."/>
            <person name="Alikhan N.F."/>
            <person name="Baker D."/>
            <person name="Gharbi K."/>
            <person name="Hall N."/>
            <person name="Watson M."/>
            <person name="Adriaenssens E.M."/>
            <person name="Foster-Nyarko E."/>
            <person name="Jarju S."/>
            <person name="Secka A."/>
            <person name="Antonio M."/>
            <person name="Oren A."/>
            <person name="Chaudhuri R.R."/>
            <person name="La Ragione R."/>
            <person name="Hildebrand F."/>
            <person name="Pallen M.J."/>
        </authorList>
    </citation>
    <scope>NUCLEOTIDE SEQUENCE</scope>
    <source>
        <strain evidence="1">USASDec5-558</strain>
    </source>
</reference>
<proteinExistence type="predicted"/>
<name>A0A9D1WGS4_9GAMM</name>
<gene>
    <name evidence="1" type="ORF">H9850_10525</name>
</gene>
<protein>
    <submittedName>
        <fullName evidence="1">Uncharacterized protein</fullName>
    </submittedName>
</protein>
<dbReference type="EMBL" id="DXEV01000209">
    <property type="protein sequence ID" value="HIX57887.1"/>
    <property type="molecule type" value="Genomic_DNA"/>
</dbReference>
<dbReference type="Proteomes" id="UP000886829">
    <property type="component" value="Unassembled WGS sequence"/>
</dbReference>
<evidence type="ECO:0000313" key="2">
    <source>
        <dbReference type="Proteomes" id="UP000886829"/>
    </source>
</evidence>
<evidence type="ECO:0000313" key="1">
    <source>
        <dbReference type="EMBL" id="HIX57887.1"/>
    </source>
</evidence>
<sequence length="382" mass="41889">MRSHALASYTITFFLTIASFSLSEMYSMSKELLSKFNQVLRPYYAQMTRPGIGDNAALQDFLARFSADHSLFELLAATSPEVKELQELVSGNNAVILSHFLKARLFQQQIAPALAVTLLQQAPSSELEAISQALQEKAKISLESTGQLFDVNQLSHILCLLLASYIEENLQQAGIEHAMALPAAGNVAVDANPDEISAQLFAPCKLKKLYCVAARPNAISELTHNSSLASCAKEVVILKTIMHSMTGSKIFFDQSGNAYANRIPAGNSANNFFLTRSFAALLKDTKASTIKFTLQPEVLTLFTGSENTKFLNKNEVNVLACFTGGESSGTAFNLKQEFADCAQLAAFLRFMQGLKRQYSLQFQFDANNYNRLLIACSLTANK</sequence>
<reference evidence="1" key="2">
    <citation type="submission" date="2021-04" db="EMBL/GenBank/DDBJ databases">
        <authorList>
            <person name="Gilroy R."/>
        </authorList>
    </citation>
    <scope>NUCLEOTIDE SEQUENCE</scope>
    <source>
        <strain evidence="1">USASDec5-558</strain>
    </source>
</reference>
<dbReference type="AlphaFoldDB" id="A0A9D1WGS4"/>
<accession>A0A9D1WGS4</accession>
<organism evidence="1 2">
    <name type="scientific">Candidatus Anaerobiospirillum pullistercoris</name>
    <dbReference type="NCBI Taxonomy" id="2838452"/>
    <lineage>
        <taxon>Bacteria</taxon>
        <taxon>Pseudomonadati</taxon>
        <taxon>Pseudomonadota</taxon>
        <taxon>Gammaproteobacteria</taxon>
        <taxon>Aeromonadales</taxon>
        <taxon>Succinivibrionaceae</taxon>
        <taxon>Anaerobiospirillum</taxon>
    </lineage>
</organism>